<keyword evidence="4" id="KW-0233">DNA recombination</keyword>
<dbReference type="EMBL" id="JACADJ010000009">
    <property type="protein sequence ID" value="NWH04244.1"/>
    <property type="molecule type" value="Genomic_DNA"/>
</dbReference>
<evidence type="ECO:0000256" key="4">
    <source>
        <dbReference type="ARBA" id="ARBA00023172"/>
    </source>
</evidence>
<reference evidence="6 7" key="1">
    <citation type="submission" date="2020-06" db="EMBL/GenBank/DDBJ databases">
        <title>High-quality draft genome of sulfate reducer Desulfobacter latus type strain AcrS2 isolated from marine sediment.</title>
        <authorList>
            <person name="Hoppe M."/>
            <person name="Larsen C.K."/>
            <person name="Marshall I.P.G."/>
            <person name="Schramm A."/>
            <person name="Marietou A.G."/>
        </authorList>
    </citation>
    <scope>NUCLEOTIDE SEQUENCE [LARGE SCALE GENOMIC DNA]</scope>
    <source>
        <strain evidence="6 7">AcRS2</strain>
    </source>
</reference>
<dbReference type="GO" id="GO:0015074">
    <property type="term" value="P:DNA integration"/>
    <property type="evidence" value="ECO:0007669"/>
    <property type="project" value="UniProtKB-KW"/>
</dbReference>
<comment type="similarity">
    <text evidence="1">Belongs to the 'phage' integrase family.</text>
</comment>
<dbReference type="InterPro" id="IPR013762">
    <property type="entry name" value="Integrase-like_cat_sf"/>
</dbReference>
<dbReference type="Proteomes" id="UP000553343">
    <property type="component" value="Unassembled WGS sequence"/>
</dbReference>
<comment type="caution">
    <text evidence="6">The sequence shown here is derived from an EMBL/GenBank/DDBJ whole genome shotgun (WGS) entry which is preliminary data.</text>
</comment>
<keyword evidence="2" id="KW-0229">DNA integration</keyword>
<proteinExistence type="inferred from homology"/>
<dbReference type="PANTHER" id="PTHR30349:SF64">
    <property type="entry name" value="PROPHAGE INTEGRASE INTD-RELATED"/>
    <property type="match status" value="1"/>
</dbReference>
<dbReference type="Pfam" id="PF00589">
    <property type="entry name" value="Phage_integrase"/>
    <property type="match status" value="1"/>
</dbReference>
<name>A0A850SS48_9BACT</name>
<keyword evidence="3" id="KW-0238">DNA-binding</keyword>
<keyword evidence="7" id="KW-1185">Reference proteome</keyword>
<evidence type="ECO:0000256" key="3">
    <source>
        <dbReference type="ARBA" id="ARBA00023125"/>
    </source>
</evidence>
<evidence type="ECO:0000313" key="6">
    <source>
        <dbReference type="EMBL" id="NWH04244.1"/>
    </source>
</evidence>
<dbReference type="InterPro" id="IPR011010">
    <property type="entry name" value="DNA_brk_join_enz"/>
</dbReference>
<evidence type="ECO:0000256" key="2">
    <source>
        <dbReference type="ARBA" id="ARBA00022908"/>
    </source>
</evidence>
<organism evidence="6 7">
    <name type="scientific">Desulfobacter latus</name>
    <dbReference type="NCBI Taxonomy" id="2292"/>
    <lineage>
        <taxon>Bacteria</taxon>
        <taxon>Pseudomonadati</taxon>
        <taxon>Thermodesulfobacteriota</taxon>
        <taxon>Desulfobacteria</taxon>
        <taxon>Desulfobacterales</taxon>
        <taxon>Desulfobacteraceae</taxon>
        <taxon>Desulfobacter</taxon>
    </lineage>
</organism>
<dbReference type="InterPro" id="IPR004107">
    <property type="entry name" value="Integrase_SAM-like_N"/>
</dbReference>
<dbReference type="InterPro" id="IPR010998">
    <property type="entry name" value="Integrase_recombinase_N"/>
</dbReference>
<dbReference type="InterPro" id="IPR050090">
    <property type="entry name" value="Tyrosine_recombinase_XerCD"/>
</dbReference>
<evidence type="ECO:0000256" key="1">
    <source>
        <dbReference type="ARBA" id="ARBA00008857"/>
    </source>
</evidence>
<dbReference type="GO" id="GO:0003677">
    <property type="term" value="F:DNA binding"/>
    <property type="evidence" value="ECO:0007669"/>
    <property type="project" value="UniProtKB-KW"/>
</dbReference>
<sequence>MNINIPNDPQFKKYYRKHIQCLKLAGLQPKTIEAYSRAIRRIGNYFDCQIYNLTADQLLDYFNDLLEKRSWSAVKLDLYGLKFFYTNVLDKPWEDIPLIKPPKTTKIPDILSVEQLQQLVCTTQQLSYKVFFFTIYSLGLRLGEGIGLKTGDIDSVNMRVHIRDAKGNKDRLVPLPEKTLQTLKNFWAVHRHPEFLFPNRKRGVKNAHLVDTPLDRGGIQAAMRAVVRQLDIKKKFHATPCATVTQPICWNPV</sequence>
<evidence type="ECO:0000313" key="7">
    <source>
        <dbReference type="Proteomes" id="UP000553343"/>
    </source>
</evidence>
<dbReference type="Pfam" id="PF13495">
    <property type="entry name" value="Phage_int_SAM_4"/>
    <property type="match status" value="1"/>
</dbReference>
<dbReference type="Gene3D" id="1.10.443.10">
    <property type="entry name" value="Intergrase catalytic core"/>
    <property type="match status" value="1"/>
</dbReference>
<dbReference type="Gene3D" id="1.10.150.130">
    <property type="match status" value="1"/>
</dbReference>
<protein>
    <submittedName>
        <fullName evidence="6">Site-specific integrase</fullName>
    </submittedName>
</protein>
<dbReference type="PROSITE" id="PS51898">
    <property type="entry name" value="TYR_RECOMBINASE"/>
    <property type="match status" value="1"/>
</dbReference>
<accession>A0A850SS48</accession>
<dbReference type="AlphaFoldDB" id="A0A850SS48"/>
<dbReference type="PANTHER" id="PTHR30349">
    <property type="entry name" value="PHAGE INTEGRASE-RELATED"/>
    <property type="match status" value="1"/>
</dbReference>
<evidence type="ECO:0000259" key="5">
    <source>
        <dbReference type="PROSITE" id="PS51898"/>
    </source>
</evidence>
<dbReference type="InterPro" id="IPR002104">
    <property type="entry name" value="Integrase_catalytic"/>
</dbReference>
<gene>
    <name evidence="6" type="ORF">HXW94_04455</name>
</gene>
<feature type="domain" description="Tyr recombinase" evidence="5">
    <location>
        <begin position="106"/>
        <end position="253"/>
    </location>
</feature>
<dbReference type="GO" id="GO:0006310">
    <property type="term" value="P:DNA recombination"/>
    <property type="evidence" value="ECO:0007669"/>
    <property type="project" value="UniProtKB-KW"/>
</dbReference>
<dbReference type="SUPFAM" id="SSF56349">
    <property type="entry name" value="DNA breaking-rejoining enzymes"/>
    <property type="match status" value="1"/>
</dbReference>